<comment type="caution">
    <text evidence="1">The sequence shown here is derived from an EMBL/GenBank/DDBJ whole genome shotgun (WGS) entry which is preliminary data.</text>
</comment>
<dbReference type="EMBL" id="JBFQGM010000004">
    <property type="protein sequence ID" value="MFL9461342.1"/>
    <property type="molecule type" value="Genomic_DNA"/>
</dbReference>
<dbReference type="Proteomes" id="UP001628874">
    <property type="component" value="Unassembled WGS sequence"/>
</dbReference>
<gene>
    <name evidence="1" type="ORF">AB0759_11690</name>
    <name evidence="2" type="ORF">AB0759_11955</name>
</gene>
<organism evidence="1 3">
    <name type="scientific">Scytonema tolypothrichoides VB-61278_2</name>
    <dbReference type="NCBI Taxonomy" id="3232314"/>
    <lineage>
        <taxon>Bacteria</taxon>
        <taxon>Bacillati</taxon>
        <taxon>Cyanobacteriota</taxon>
        <taxon>Cyanophyceae</taxon>
        <taxon>Nostocales</taxon>
        <taxon>Scytonemataceae</taxon>
        <taxon>Scytonema</taxon>
    </lineage>
</organism>
<reference evidence="1 3" key="1">
    <citation type="submission" date="2024-07" db="EMBL/GenBank/DDBJ databases">
        <authorList>
            <person name="Tripathy S."/>
        </authorList>
    </citation>
    <scope>NUCLEOTIDE SEQUENCE [LARGE SCALE GENOMIC DNA]</scope>
    <source>
        <strain evidence="1 3">VB-61278_2</strain>
    </source>
</reference>
<dbReference type="EMBL" id="JBFQGM010000004">
    <property type="protein sequence ID" value="MFL9461289.1"/>
    <property type="molecule type" value="Genomic_DNA"/>
</dbReference>
<evidence type="ECO:0000313" key="3">
    <source>
        <dbReference type="Proteomes" id="UP001628874"/>
    </source>
</evidence>
<evidence type="ECO:0000313" key="1">
    <source>
        <dbReference type="EMBL" id="MFL9461289.1"/>
    </source>
</evidence>
<sequence>MRFDHRFLVVAMIAVTFFPMPVLATGQAPRRQQARTVQLN</sequence>
<keyword evidence="3" id="KW-1185">Reference proteome</keyword>
<name>A0ABW8WK00_9CYAN</name>
<protein>
    <submittedName>
        <fullName evidence="1">Uncharacterized protein</fullName>
    </submittedName>
</protein>
<accession>A0ABW8WK00</accession>
<evidence type="ECO:0000313" key="2">
    <source>
        <dbReference type="EMBL" id="MFL9461342.1"/>
    </source>
</evidence>
<dbReference type="RefSeq" id="WP_408019802.1">
    <property type="nucleotide sequence ID" value="NZ_JBFQGM010000004.1"/>
</dbReference>
<proteinExistence type="predicted"/>